<sequence>MNQAQAVASPSQLGANRWGHPRQLWMLLGVTVWFNFAFYGFRAFLAPYIAQHFYAGLGAAAAQRQADLLGSGFLALLYATPIVGGYVADKVLGETRALAMSFWLAVLALLLMASPTLFGFELGMALCALAIGLSIPLTVLIGRNYATDDARRDGGYTLYYLAINVGSFIAPIVCASWIGRHYGYRWGFVAAAAGMALSAIWFQWRKHKLDPVLPKGDHLHGPMASVWVLLGVAVLVYPTALLLGYPEVLRGAMYVLMGLLVLYFVVSCVRRRDRVQTQRYLALLVLFVGLVVFWALSLQGVTSLNFLARDYVDAPWDFSWFQSANPLFILIFAPFLAMLWPWLERRGRDPSTPRKFGIGILLVALSYGVLVYAIDHLQGADGHIGWWTLVLCYLLQTLGELALSPIGYALVGQLAAPEESSLAMGGWFFGVAIAYQLAGWIATLTTHASATGASGGIVEYARVYGHVFVWGLGVAVVFLLAAPLVRKLMHGVH</sequence>
<feature type="transmembrane region" description="Helical" evidence="9">
    <location>
        <begin position="281"/>
        <end position="304"/>
    </location>
</feature>
<dbReference type="NCBIfam" id="TIGR00924">
    <property type="entry name" value="yjdL_sub1_fam"/>
    <property type="match status" value="1"/>
</dbReference>
<dbReference type="PANTHER" id="PTHR23517">
    <property type="entry name" value="RESISTANCE PROTEIN MDTM, PUTATIVE-RELATED-RELATED"/>
    <property type="match status" value="1"/>
</dbReference>
<dbReference type="AlphaFoldDB" id="A0A1I4DZK9"/>
<dbReference type="SUPFAM" id="SSF103473">
    <property type="entry name" value="MFS general substrate transporter"/>
    <property type="match status" value="1"/>
</dbReference>
<organism evidence="10 11">
    <name type="scientific">Rhodanobacter glycinis</name>
    <dbReference type="NCBI Taxonomy" id="582702"/>
    <lineage>
        <taxon>Bacteria</taxon>
        <taxon>Pseudomonadati</taxon>
        <taxon>Pseudomonadota</taxon>
        <taxon>Gammaproteobacteria</taxon>
        <taxon>Lysobacterales</taxon>
        <taxon>Rhodanobacteraceae</taxon>
        <taxon>Rhodanobacter</taxon>
    </lineage>
</organism>
<evidence type="ECO:0000256" key="9">
    <source>
        <dbReference type="SAM" id="Phobius"/>
    </source>
</evidence>
<dbReference type="CDD" id="cd17346">
    <property type="entry name" value="MFS_DtpA_like"/>
    <property type="match status" value="1"/>
</dbReference>
<comment type="subcellular location">
    <subcellularLocation>
        <location evidence="1">Cell membrane</location>
        <topology evidence="1">Multi-pass membrane protein</topology>
    </subcellularLocation>
    <subcellularLocation>
        <location evidence="8">Membrane</location>
        <topology evidence="8">Multi-pass membrane protein</topology>
    </subcellularLocation>
</comment>
<dbReference type="InterPro" id="IPR036259">
    <property type="entry name" value="MFS_trans_sf"/>
</dbReference>
<dbReference type="InterPro" id="IPR005279">
    <property type="entry name" value="Dipep/tripep_permease"/>
</dbReference>
<feature type="transmembrane region" description="Helical" evidence="9">
    <location>
        <begin position="24"/>
        <end position="49"/>
    </location>
</feature>
<evidence type="ECO:0000256" key="4">
    <source>
        <dbReference type="ARBA" id="ARBA00022692"/>
    </source>
</evidence>
<accession>A0A1I4DZK9</accession>
<keyword evidence="7 9" id="KW-0472">Membrane</keyword>
<gene>
    <name evidence="10" type="ORF">SAMN05192579_110100</name>
</gene>
<feature type="transmembrane region" description="Helical" evidence="9">
    <location>
        <begin position="158"/>
        <end position="178"/>
    </location>
</feature>
<feature type="transmembrane region" description="Helical" evidence="9">
    <location>
        <begin position="69"/>
        <end position="88"/>
    </location>
</feature>
<dbReference type="PROSITE" id="PS01023">
    <property type="entry name" value="PTR2_2"/>
    <property type="match status" value="1"/>
</dbReference>
<keyword evidence="2 8" id="KW-0813">Transport</keyword>
<evidence type="ECO:0000256" key="2">
    <source>
        <dbReference type="ARBA" id="ARBA00022448"/>
    </source>
</evidence>
<evidence type="ECO:0000256" key="7">
    <source>
        <dbReference type="ARBA" id="ARBA00023136"/>
    </source>
</evidence>
<feature type="transmembrane region" description="Helical" evidence="9">
    <location>
        <begin position="355"/>
        <end position="374"/>
    </location>
</feature>
<dbReference type="Pfam" id="PF00854">
    <property type="entry name" value="PTR2"/>
    <property type="match status" value="1"/>
</dbReference>
<evidence type="ECO:0000256" key="5">
    <source>
        <dbReference type="ARBA" id="ARBA00022856"/>
    </source>
</evidence>
<proteinExistence type="inferred from homology"/>
<keyword evidence="5" id="KW-0653">Protein transport</keyword>
<dbReference type="InterPro" id="IPR000109">
    <property type="entry name" value="POT_fam"/>
</dbReference>
<evidence type="ECO:0000256" key="3">
    <source>
        <dbReference type="ARBA" id="ARBA00022475"/>
    </source>
</evidence>
<evidence type="ECO:0000313" key="10">
    <source>
        <dbReference type="EMBL" id="SFK98389.1"/>
    </source>
</evidence>
<protein>
    <submittedName>
        <fullName evidence="10">Proton-dependent oligopeptide transporter, POT family</fullName>
    </submittedName>
</protein>
<reference evidence="11" key="1">
    <citation type="submission" date="2016-10" db="EMBL/GenBank/DDBJ databases">
        <authorList>
            <person name="Varghese N."/>
            <person name="Submissions S."/>
        </authorList>
    </citation>
    <scope>NUCLEOTIDE SEQUENCE [LARGE SCALE GENOMIC DNA]</scope>
    <source>
        <strain evidence="11">MO64</strain>
    </source>
</reference>
<feature type="transmembrane region" description="Helical" evidence="9">
    <location>
        <begin position="422"/>
        <end position="443"/>
    </location>
</feature>
<dbReference type="InterPro" id="IPR018456">
    <property type="entry name" value="PTR2_symporter_CS"/>
</dbReference>
<dbReference type="GO" id="GO:0005886">
    <property type="term" value="C:plasma membrane"/>
    <property type="evidence" value="ECO:0007669"/>
    <property type="project" value="UniProtKB-SubCell"/>
</dbReference>
<dbReference type="PANTHER" id="PTHR23517:SF15">
    <property type="entry name" value="PROTON-DEPENDENT OLIGOPEPTIDE FAMILY TRANSPORT PROTEIN"/>
    <property type="match status" value="1"/>
</dbReference>
<feature type="transmembrane region" description="Helical" evidence="9">
    <location>
        <begin position="251"/>
        <end position="269"/>
    </location>
</feature>
<evidence type="ECO:0000313" key="11">
    <source>
        <dbReference type="Proteomes" id="UP000198725"/>
    </source>
</evidence>
<dbReference type="GO" id="GO:1904680">
    <property type="term" value="F:peptide transmembrane transporter activity"/>
    <property type="evidence" value="ECO:0007669"/>
    <property type="project" value="InterPro"/>
</dbReference>
<name>A0A1I4DZK9_9GAMM</name>
<evidence type="ECO:0000256" key="6">
    <source>
        <dbReference type="ARBA" id="ARBA00022989"/>
    </source>
</evidence>
<keyword evidence="3" id="KW-1003">Cell membrane</keyword>
<keyword evidence="5" id="KW-0571">Peptide transport</keyword>
<keyword evidence="4 8" id="KW-0812">Transmembrane</keyword>
<evidence type="ECO:0000256" key="8">
    <source>
        <dbReference type="RuleBase" id="RU003755"/>
    </source>
</evidence>
<dbReference type="GO" id="GO:0006857">
    <property type="term" value="P:oligopeptide transport"/>
    <property type="evidence" value="ECO:0007669"/>
    <property type="project" value="InterPro"/>
</dbReference>
<dbReference type="InterPro" id="IPR050171">
    <property type="entry name" value="MFS_Transporters"/>
</dbReference>
<evidence type="ECO:0000256" key="1">
    <source>
        <dbReference type="ARBA" id="ARBA00004651"/>
    </source>
</evidence>
<dbReference type="Gene3D" id="1.20.1250.20">
    <property type="entry name" value="MFS general substrate transporter like domains"/>
    <property type="match status" value="1"/>
</dbReference>
<feature type="transmembrane region" description="Helical" evidence="9">
    <location>
        <begin position="184"/>
        <end position="204"/>
    </location>
</feature>
<keyword evidence="6 9" id="KW-1133">Transmembrane helix</keyword>
<feature type="transmembrane region" description="Helical" evidence="9">
    <location>
        <begin position="324"/>
        <end position="343"/>
    </location>
</feature>
<feature type="transmembrane region" description="Helical" evidence="9">
    <location>
        <begin position="97"/>
        <end position="117"/>
    </location>
</feature>
<feature type="transmembrane region" description="Helical" evidence="9">
    <location>
        <begin position="224"/>
        <end position="245"/>
    </location>
</feature>
<feature type="transmembrane region" description="Helical" evidence="9">
    <location>
        <begin position="123"/>
        <end position="146"/>
    </location>
</feature>
<keyword evidence="11" id="KW-1185">Reference proteome</keyword>
<feature type="transmembrane region" description="Helical" evidence="9">
    <location>
        <begin position="386"/>
        <end position="410"/>
    </location>
</feature>
<feature type="transmembrane region" description="Helical" evidence="9">
    <location>
        <begin position="463"/>
        <end position="485"/>
    </location>
</feature>
<dbReference type="Proteomes" id="UP000198725">
    <property type="component" value="Unassembled WGS sequence"/>
</dbReference>
<dbReference type="EMBL" id="FOSR01000010">
    <property type="protein sequence ID" value="SFK98389.1"/>
    <property type="molecule type" value="Genomic_DNA"/>
</dbReference>
<comment type="similarity">
    <text evidence="8">Belongs to the major facilitator superfamily. Proton-dependent oligopeptide transporter (POT/PTR) (TC 2.A.17) family.</text>
</comment>
<dbReference type="RefSeq" id="WP_092704219.1">
    <property type="nucleotide sequence ID" value="NZ_FOSR01000010.1"/>
</dbReference>